<evidence type="ECO:0000256" key="1">
    <source>
        <dbReference type="SAM" id="MobiDB-lite"/>
    </source>
</evidence>
<feature type="compositionally biased region" description="Polar residues" evidence="1">
    <location>
        <begin position="67"/>
        <end position="78"/>
    </location>
</feature>
<organism evidence="2">
    <name type="scientific">freshwater metagenome</name>
    <dbReference type="NCBI Taxonomy" id="449393"/>
    <lineage>
        <taxon>unclassified sequences</taxon>
        <taxon>metagenomes</taxon>
        <taxon>ecological metagenomes</taxon>
    </lineage>
</organism>
<sequence>MLTPMIFPDSPCGTLSEVSRTSRAFSPKIARSKRSSGVSSVSPLGVTFPTKISPGTTSAPTRIIPRSSRSANTSSETFGISRVISSAPNFVSRASTSYSSI</sequence>
<evidence type="ECO:0000313" key="2">
    <source>
        <dbReference type="EMBL" id="CAB4856090.1"/>
    </source>
</evidence>
<gene>
    <name evidence="2" type="ORF">UFOPK3295_00138</name>
</gene>
<accession>A0A6J7CEC6</accession>
<dbReference type="EMBL" id="CAFBLG010000006">
    <property type="protein sequence ID" value="CAB4856090.1"/>
    <property type="molecule type" value="Genomic_DNA"/>
</dbReference>
<feature type="region of interest" description="Disordered" evidence="1">
    <location>
        <begin position="51"/>
        <end position="78"/>
    </location>
</feature>
<name>A0A6J7CEC6_9ZZZZ</name>
<dbReference type="AlphaFoldDB" id="A0A6J7CEC6"/>
<proteinExistence type="predicted"/>
<reference evidence="2" key="1">
    <citation type="submission" date="2020-05" db="EMBL/GenBank/DDBJ databases">
        <authorList>
            <person name="Chiriac C."/>
            <person name="Salcher M."/>
            <person name="Ghai R."/>
            <person name="Kavagutti S V."/>
        </authorList>
    </citation>
    <scope>NUCLEOTIDE SEQUENCE</scope>
</reference>
<protein>
    <submittedName>
        <fullName evidence="2">Unannotated protein</fullName>
    </submittedName>
</protein>